<dbReference type="GO" id="GO:0097621">
    <property type="term" value="F:monoamine oxidase activity"/>
    <property type="evidence" value="ECO:0007669"/>
    <property type="project" value="UniProtKB-EC"/>
</dbReference>
<accession>A0A9P9JMN1</accession>
<evidence type="ECO:0000259" key="7">
    <source>
        <dbReference type="Pfam" id="PF01593"/>
    </source>
</evidence>
<dbReference type="SUPFAM" id="SSF51905">
    <property type="entry name" value="FAD/NAD(P)-binding domain"/>
    <property type="match status" value="1"/>
</dbReference>
<comment type="similarity">
    <text evidence="2 6">Belongs to the flavin monoamine oxidase family.</text>
</comment>
<reference evidence="8" key="1">
    <citation type="journal article" date="2021" name="Nat. Commun.">
        <title>Genetic determinants of endophytism in the Arabidopsis root mycobiome.</title>
        <authorList>
            <person name="Mesny F."/>
            <person name="Miyauchi S."/>
            <person name="Thiergart T."/>
            <person name="Pickel B."/>
            <person name="Atanasova L."/>
            <person name="Karlsson M."/>
            <person name="Huettel B."/>
            <person name="Barry K.W."/>
            <person name="Haridas S."/>
            <person name="Chen C."/>
            <person name="Bauer D."/>
            <person name="Andreopoulos W."/>
            <person name="Pangilinan J."/>
            <person name="LaButti K."/>
            <person name="Riley R."/>
            <person name="Lipzen A."/>
            <person name="Clum A."/>
            <person name="Drula E."/>
            <person name="Henrissat B."/>
            <person name="Kohler A."/>
            <person name="Grigoriev I.V."/>
            <person name="Martin F.M."/>
            <person name="Hacquard S."/>
        </authorList>
    </citation>
    <scope>NUCLEOTIDE SEQUENCE</scope>
    <source>
        <strain evidence="8">FSSC 5 MPI-SDFR-AT-0091</strain>
    </source>
</reference>
<dbReference type="InterPro" id="IPR001613">
    <property type="entry name" value="Flavin_amine_oxidase"/>
</dbReference>
<keyword evidence="6" id="KW-0285">Flavoprotein</keyword>
<evidence type="ECO:0000313" key="9">
    <source>
        <dbReference type="Proteomes" id="UP000736672"/>
    </source>
</evidence>
<dbReference type="Gene3D" id="3.90.660.10">
    <property type="match status" value="1"/>
</dbReference>
<evidence type="ECO:0000256" key="4">
    <source>
        <dbReference type="ARBA" id="ARBA00048448"/>
    </source>
</evidence>
<comment type="catalytic activity">
    <reaction evidence="4">
        <text>a secondary aliphatic amine + O2 + H2O = a primary amine + an aldehyde + H2O2</text>
        <dbReference type="Rhea" id="RHEA:26414"/>
        <dbReference type="ChEBI" id="CHEBI:15377"/>
        <dbReference type="ChEBI" id="CHEBI:15379"/>
        <dbReference type="ChEBI" id="CHEBI:16240"/>
        <dbReference type="ChEBI" id="CHEBI:17478"/>
        <dbReference type="ChEBI" id="CHEBI:58855"/>
        <dbReference type="ChEBI" id="CHEBI:65296"/>
        <dbReference type="EC" id="1.4.3.4"/>
    </reaction>
</comment>
<dbReference type="EC" id="1.4.3.-" evidence="6"/>
<feature type="binding site" evidence="5">
    <location>
        <begin position="35"/>
        <end position="36"/>
    </location>
    <ligand>
        <name>FAD</name>
        <dbReference type="ChEBI" id="CHEBI:57692"/>
    </ligand>
</feature>
<feature type="binding site" evidence="5">
    <location>
        <position position="434"/>
    </location>
    <ligand>
        <name>FAD</name>
        <dbReference type="ChEBI" id="CHEBI:57692"/>
    </ligand>
</feature>
<dbReference type="Gene3D" id="3.50.50.60">
    <property type="entry name" value="FAD/NAD(P)-binding domain"/>
    <property type="match status" value="1"/>
</dbReference>
<evidence type="ECO:0000313" key="8">
    <source>
        <dbReference type="EMBL" id="KAH7230383.1"/>
    </source>
</evidence>
<dbReference type="AlphaFoldDB" id="A0A9P9JMN1"/>
<evidence type="ECO:0000256" key="5">
    <source>
        <dbReference type="PIRSR" id="PIRSR601613-1"/>
    </source>
</evidence>
<comment type="cofactor">
    <cofactor evidence="1 6">
        <name>FAD</name>
        <dbReference type="ChEBI" id="CHEBI:57692"/>
    </cofactor>
</comment>
<dbReference type="EMBL" id="JAGTJS010000037">
    <property type="protein sequence ID" value="KAH7230383.1"/>
    <property type="molecule type" value="Genomic_DNA"/>
</dbReference>
<feature type="binding site" evidence="5">
    <location>
        <position position="347"/>
    </location>
    <ligand>
        <name>substrate</name>
    </ligand>
</feature>
<keyword evidence="9" id="KW-1185">Reference proteome</keyword>
<evidence type="ECO:0000256" key="2">
    <source>
        <dbReference type="ARBA" id="ARBA00005995"/>
    </source>
</evidence>
<dbReference type="PANTHER" id="PTHR43563:SF14">
    <property type="entry name" value="AMINE OXIDASE"/>
    <property type="match status" value="1"/>
</dbReference>
<feature type="binding site" evidence="5">
    <location>
        <position position="16"/>
    </location>
    <ligand>
        <name>FAD</name>
        <dbReference type="ChEBI" id="CHEBI:57692"/>
    </ligand>
</feature>
<feature type="domain" description="Amine oxidase" evidence="7">
    <location>
        <begin position="15"/>
        <end position="458"/>
    </location>
</feature>
<dbReference type="Proteomes" id="UP000736672">
    <property type="component" value="Unassembled WGS sequence"/>
</dbReference>
<keyword evidence="6" id="KW-0274">FAD</keyword>
<evidence type="ECO:0000256" key="6">
    <source>
        <dbReference type="RuleBase" id="RU362067"/>
    </source>
</evidence>
<dbReference type="PRINTS" id="PR00757">
    <property type="entry name" value="AMINEOXDASEF"/>
</dbReference>
<comment type="caution">
    <text evidence="8">The sequence shown here is derived from an EMBL/GenBank/DDBJ whole genome shotgun (WGS) entry which is preliminary data.</text>
</comment>
<organism evidence="8 9">
    <name type="scientific">Fusarium solani</name>
    <name type="common">Filamentous fungus</name>
    <dbReference type="NCBI Taxonomy" id="169388"/>
    <lineage>
        <taxon>Eukaryota</taxon>
        <taxon>Fungi</taxon>
        <taxon>Dikarya</taxon>
        <taxon>Ascomycota</taxon>
        <taxon>Pezizomycotina</taxon>
        <taxon>Sordariomycetes</taxon>
        <taxon>Hypocreomycetidae</taxon>
        <taxon>Hypocreales</taxon>
        <taxon>Nectriaceae</taxon>
        <taxon>Fusarium</taxon>
        <taxon>Fusarium solani species complex</taxon>
    </lineage>
</organism>
<protein>
    <recommendedName>
        <fullName evidence="6">Amine oxidase</fullName>
        <ecNumber evidence="6">1.4.3.-</ecNumber>
    </recommendedName>
</protein>
<dbReference type="InterPro" id="IPR036188">
    <property type="entry name" value="FAD/NAD-bd_sf"/>
</dbReference>
<dbReference type="Pfam" id="PF01593">
    <property type="entry name" value="Amino_oxidase"/>
    <property type="match status" value="1"/>
</dbReference>
<name>A0A9P9JMN1_FUSSL</name>
<dbReference type="OrthoDB" id="5046242at2759"/>
<dbReference type="SUPFAM" id="SSF54373">
    <property type="entry name" value="FAD-linked reductases, C-terminal domain"/>
    <property type="match status" value="1"/>
</dbReference>
<dbReference type="PANTHER" id="PTHR43563">
    <property type="entry name" value="AMINE OXIDASE"/>
    <property type="match status" value="1"/>
</dbReference>
<feature type="binding site" evidence="5">
    <location>
        <position position="240"/>
    </location>
    <ligand>
        <name>FAD</name>
        <dbReference type="ChEBI" id="CHEBI:57692"/>
    </ligand>
</feature>
<evidence type="ECO:0000256" key="3">
    <source>
        <dbReference type="ARBA" id="ARBA00023002"/>
    </source>
</evidence>
<keyword evidence="3 6" id="KW-0560">Oxidoreductase</keyword>
<gene>
    <name evidence="8" type="ORF">B0J15DRAFT_506299</name>
</gene>
<evidence type="ECO:0000256" key="1">
    <source>
        <dbReference type="ARBA" id="ARBA00001974"/>
    </source>
</evidence>
<dbReference type="InterPro" id="IPR002937">
    <property type="entry name" value="Amino_oxidase"/>
</dbReference>
<dbReference type="Gene3D" id="1.10.405.10">
    <property type="entry name" value="Guanine Nucleotide Dissociation Inhibitor, domain 1"/>
    <property type="match status" value="1"/>
</dbReference>
<dbReference type="InterPro" id="IPR050703">
    <property type="entry name" value="Flavin_MAO"/>
</dbReference>
<sequence>MTAYEVDVVVIGAGLSGLSAAKAIQSANLSCAVLEAMDRVGGRVYSVPTSSHGAPVDLGAAWISNTSQPLAFNLAKKYGLELKEQRGTGSDLFQSRDGTVISSPHGQGGLPEKHLEGLGQFFSSIEEMVAQVDPQKPYEAKNASVLDSQTLLDLAEKQPDPYAAAIAARLIAESSFGVEANAVSVLYLADYARKAGSLSALMSDTEGGAQHLRIRQGCQALAVGLSKELLPGTVRLSCPVSKLAQVSPSRCEVVTANQLVFRCKKVILSVPFANYGSIQFEPVLEPRKQHLINNSTIGYYSKVILVFGHPWWAEAGLSGNAFSENGPVRYTFDTSFEDDGQFSLTCFLTGGSGALWSLLTPAERRVRVIRHVQSLFASSVGQVPEPIRVIEMEWTKNPWVRGGPNALLGPGSIVSDFYRALRLPDGNIHFVGSETSLTWRGFMEGALSSGERGAQEVIMLLSGNPSFRL</sequence>
<proteinExistence type="inferred from homology"/>